<name>A0ABD3FX15_9STRA</name>
<dbReference type="AlphaFoldDB" id="A0ABD3FX15"/>
<comment type="caution">
    <text evidence="2">The sequence shown here is derived from an EMBL/GenBank/DDBJ whole genome shotgun (WGS) entry which is preliminary data.</text>
</comment>
<feature type="region of interest" description="Disordered" evidence="1">
    <location>
        <begin position="346"/>
        <end position="434"/>
    </location>
</feature>
<protein>
    <submittedName>
        <fullName evidence="2">Uncharacterized protein</fullName>
    </submittedName>
</protein>
<evidence type="ECO:0000313" key="3">
    <source>
        <dbReference type="Proteomes" id="UP001632037"/>
    </source>
</evidence>
<accession>A0ABD3FX15</accession>
<organism evidence="2 3">
    <name type="scientific">Phytophthora oleae</name>
    <dbReference type="NCBI Taxonomy" id="2107226"/>
    <lineage>
        <taxon>Eukaryota</taxon>
        <taxon>Sar</taxon>
        <taxon>Stramenopiles</taxon>
        <taxon>Oomycota</taxon>
        <taxon>Peronosporomycetes</taxon>
        <taxon>Peronosporales</taxon>
        <taxon>Peronosporaceae</taxon>
        <taxon>Phytophthora</taxon>
    </lineage>
</organism>
<keyword evidence="3" id="KW-1185">Reference proteome</keyword>
<evidence type="ECO:0000256" key="1">
    <source>
        <dbReference type="SAM" id="MobiDB-lite"/>
    </source>
</evidence>
<feature type="compositionally biased region" description="Pro residues" evidence="1">
    <location>
        <begin position="531"/>
        <end position="542"/>
    </location>
</feature>
<dbReference type="Proteomes" id="UP001632037">
    <property type="component" value="Unassembled WGS sequence"/>
</dbReference>
<sequence>MLLPILTSGLHVLDDGDLSFQCDLEPVASASDRHASKLIRKRLKRTYASDRKTSMYGNYAASKASTHTESRFGGSRVGGSRASASIRLMSKVHKMSLLFTASNNTWLPEGVNSSSPSSTGTSRMAVDFVELQRRTDIERDLSTRESVRRSKDNVSRKSGLRPKLRSLADPSVSLEKEEAMIASRGGKRPPPSRQGLSPLDGKRIDTKGLSPCALETATFRTEDYEGLASDLVLLHGGELLVGENCFVVQQRLRQELQLDLHTRGVIQPRIQLVKTPKPEENIPSGKHSPIITKPPSPLKQGLFSSASDFKDQLGSFDSTPTLALDMQAAPLAKGVALKLPDVSLNRTQAKNRNAPKKVPRKISIPENVSKAELNAATKASEAPEAKPSLGVSQSDSVLQTRKAPLSDAPPSALGSRSTEAPKLSSGSPVLPTHIHNGEKHLQSLRIRTPAYPSRLSRKTPSRSSMFIEGGEEGSWGVEGGDNLFSLHEQHFSTSSLPNVKYVREFPKPPTGRIQLFGSLTPENDWKLPTPSQFPVPPTVQHK</sequence>
<evidence type="ECO:0000313" key="2">
    <source>
        <dbReference type="EMBL" id="KAL3670285.1"/>
    </source>
</evidence>
<feature type="compositionally biased region" description="Polar residues" evidence="1">
    <location>
        <begin position="390"/>
        <end position="399"/>
    </location>
</feature>
<proteinExistence type="predicted"/>
<gene>
    <name evidence="2" type="ORF">V7S43_004597</name>
</gene>
<feature type="region of interest" description="Disordered" evidence="1">
    <location>
        <begin position="140"/>
        <end position="204"/>
    </location>
</feature>
<dbReference type="EMBL" id="JBIMZQ010000007">
    <property type="protein sequence ID" value="KAL3670285.1"/>
    <property type="molecule type" value="Genomic_DNA"/>
</dbReference>
<reference evidence="2 3" key="1">
    <citation type="submission" date="2024-09" db="EMBL/GenBank/DDBJ databases">
        <title>Genome sequencing and assembly of Phytophthora oleae, isolate VK10A, causative agent of rot of olive drupes.</title>
        <authorList>
            <person name="Conti Taguali S."/>
            <person name="Riolo M."/>
            <person name="La Spada F."/>
            <person name="Cacciola S.O."/>
            <person name="Dionisio G."/>
        </authorList>
    </citation>
    <scope>NUCLEOTIDE SEQUENCE [LARGE SCALE GENOMIC DNA]</scope>
    <source>
        <strain evidence="2 3">VK10A</strain>
    </source>
</reference>
<feature type="region of interest" description="Disordered" evidence="1">
    <location>
        <begin position="520"/>
        <end position="542"/>
    </location>
</feature>
<feature type="compositionally biased region" description="Basic and acidic residues" evidence="1">
    <location>
        <begin position="140"/>
        <end position="155"/>
    </location>
</feature>